<evidence type="ECO:0000256" key="2">
    <source>
        <dbReference type="ARBA" id="ARBA00023015"/>
    </source>
</evidence>
<evidence type="ECO:0000256" key="1">
    <source>
        <dbReference type="ARBA" id="ARBA00022491"/>
    </source>
</evidence>
<name>Q0EXU0_9PROT</name>
<gene>
    <name evidence="7" type="ORF">SPV1_00742</name>
</gene>
<evidence type="ECO:0000259" key="6">
    <source>
        <dbReference type="PROSITE" id="PS50977"/>
    </source>
</evidence>
<keyword evidence="4" id="KW-0804">Transcription</keyword>
<accession>Q0EXU0</accession>
<dbReference type="PROSITE" id="PS50977">
    <property type="entry name" value="HTH_TETR_2"/>
    <property type="match status" value="1"/>
</dbReference>
<dbReference type="InterPro" id="IPR023772">
    <property type="entry name" value="DNA-bd_HTH_TetR-type_CS"/>
</dbReference>
<dbReference type="InParanoid" id="Q0EXU0"/>
<dbReference type="Gene3D" id="1.10.357.10">
    <property type="entry name" value="Tetracycline Repressor, domain 2"/>
    <property type="match status" value="1"/>
</dbReference>
<dbReference type="EMBL" id="AATS01000012">
    <property type="protein sequence ID" value="EAU54112.1"/>
    <property type="molecule type" value="Genomic_DNA"/>
</dbReference>
<dbReference type="GO" id="GO:0003700">
    <property type="term" value="F:DNA-binding transcription factor activity"/>
    <property type="evidence" value="ECO:0007669"/>
    <property type="project" value="TreeGrafter"/>
</dbReference>
<feature type="domain" description="HTH tetR-type" evidence="6">
    <location>
        <begin position="8"/>
        <end position="68"/>
    </location>
</feature>
<keyword evidence="3 5" id="KW-0238">DNA-binding</keyword>
<keyword evidence="2" id="KW-0805">Transcription regulation</keyword>
<dbReference type="Proteomes" id="UP000005297">
    <property type="component" value="Unassembled WGS sequence"/>
</dbReference>
<dbReference type="InterPro" id="IPR001647">
    <property type="entry name" value="HTH_TetR"/>
</dbReference>
<dbReference type="eggNOG" id="COG1309">
    <property type="taxonomic scope" value="Bacteria"/>
</dbReference>
<keyword evidence="8" id="KW-1185">Reference proteome</keyword>
<dbReference type="RefSeq" id="WP_009850449.1">
    <property type="nucleotide sequence ID" value="NZ_DS022295.1"/>
</dbReference>
<protein>
    <submittedName>
        <fullName evidence="7">Putative transcriptional regulator</fullName>
    </submittedName>
</protein>
<dbReference type="InterPro" id="IPR050109">
    <property type="entry name" value="HTH-type_TetR-like_transc_reg"/>
</dbReference>
<evidence type="ECO:0000256" key="3">
    <source>
        <dbReference type="ARBA" id="ARBA00023125"/>
    </source>
</evidence>
<dbReference type="InterPro" id="IPR039538">
    <property type="entry name" value="BetI_C"/>
</dbReference>
<dbReference type="Pfam" id="PF13977">
    <property type="entry name" value="TetR_C_6"/>
    <property type="match status" value="1"/>
</dbReference>
<dbReference type="STRING" id="314344.AL013_00845"/>
<dbReference type="PANTHER" id="PTHR30055:SF234">
    <property type="entry name" value="HTH-TYPE TRANSCRIPTIONAL REGULATOR BETI"/>
    <property type="match status" value="1"/>
</dbReference>
<dbReference type="Gene3D" id="1.10.10.60">
    <property type="entry name" value="Homeodomain-like"/>
    <property type="match status" value="1"/>
</dbReference>
<dbReference type="AlphaFoldDB" id="Q0EXU0"/>
<evidence type="ECO:0000256" key="4">
    <source>
        <dbReference type="ARBA" id="ARBA00023163"/>
    </source>
</evidence>
<evidence type="ECO:0000313" key="7">
    <source>
        <dbReference type="EMBL" id="EAU54112.1"/>
    </source>
</evidence>
<organism evidence="7 8">
    <name type="scientific">Mariprofundus ferrooxydans PV-1</name>
    <dbReference type="NCBI Taxonomy" id="314345"/>
    <lineage>
        <taxon>Bacteria</taxon>
        <taxon>Pseudomonadati</taxon>
        <taxon>Pseudomonadota</taxon>
        <taxon>Candidatius Mariprofundia</taxon>
        <taxon>Mariprofundales</taxon>
        <taxon>Mariprofundaceae</taxon>
        <taxon>Mariprofundus</taxon>
    </lineage>
</organism>
<feature type="DNA-binding region" description="H-T-H motif" evidence="5">
    <location>
        <begin position="31"/>
        <end position="50"/>
    </location>
</feature>
<dbReference type="OrthoDB" id="9790413at2"/>
<evidence type="ECO:0000256" key="5">
    <source>
        <dbReference type="PROSITE-ProRule" id="PRU00335"/>
    </source>
</evidence>
<dbReference type="SUPFAM" id="SSF46689">
    <property type="entry name" value="Homeodomain-like"/>
    <property type="match status" value="1"/>
</dbReference>
<dbReference type="PANTHER" id="PTHR30055">
    <property type="entry name" value="HTH-TYPE TRANSCRIPTIONAL REGULATOR RUTR"/>
    <property type="match status" value="1"/>
</dbReference>
<dbReference type="FunFam" id="1.10.10.60:FF:000141">
    <property type="entry name" value="TetR family transcriptional regulator"/>
    <property type="match status" value="1"/>
</dbReference>
<evidence type="ECO:0000313" key="8">
    <source>
        <dbReference type="Proteomes" id="UP000005297"/>
    </source>
</evidence>
<dbReference type="SUPFAM" id="SSF48498">
    <property type="entry name" value="Tetracyclin repressor-like, C-terminal domain"/>
    <property type="match status" value="1"/>
</dbReference>
<dbReference type="HOGENOM" id="CLU_069356_12_2_0"/>
<proteinExistence type="predicted"/>
<comment type="caution">
    <text evidence="7">The sequence shown here is derived from an EMBL/GenBank/DDBJ whole genome shotgun (WGS) entry which is preliminary data.</text>
</comment>
<keyword evidence="1" id="KW-0678">Repressor</keyword>
<dbReference type="InterPro" id="IPR036271">
    <property type="entry name" value="Tet_transcr_reg_TetR-rel_C_sf"/>
</dbReference>
<dbReference type="GO" id="GO:0000976">
    <property type="term" value="F:transcription cis-regulatory region binding"/>
    <property type="evidence" value="ECO:0007669"/>
    <property type="project" value="TreeGrafter"/>
</dbReference>
<sequence length="201" mass="22996">MAKRVDKEQRQAELLEIAIEVFAKRGYQATTMDEIAEQAGVSKGMLYIYFKNKEALFGAVFRWFGKMTEEVMQGAIDDTKDEVEQIRRITAAWAEVAIRHREFVPLFLDFWAAASVHGMRNDYAEDLATMYDEYRTMIIGIIERGKVRHIFKSDVDAEAIAYLLVGGMDGFFIQSWLSQPNNLNTLMFNATESLLQGIITT</sequence>
<dbReference type="InterPro" id="IPR009057">
    <property type="entry name" value="Homeodomain-like_sf"/>
</dbReference>
<reference evidence="7 8" key="1">
    <citation type="submission" date="2006-09" db="EMBL/GenBank/DDBJ databases">
        <authorList>
            <person name="Emerson D."/>
            <person name="Ferriera S."/>
            <person name="Johnson J."/>
            <person name="Kravitz S."/>
            <person name="Halpern A."/>
            <person name="Remington K."/>
            <person name="Beeson K."/>
            <person name="Tran B."/>
            <person name="Rogers Y.-H."/>
            <person name="Friedman R."/>
            <person name="Venter J.C."/>
        </authorList>
    </citation>
    <scope>NUCLEOTIDE SEQUENCE [LARGE SCALE GENOMIC DNA]</scope>
    <source>
        <strain evidence="7 8">PV-1</strain>
    </source>
</reference>
<dbReference type="PROSITE" id="PS01081">
    <property type="entry name" value="HTH_TETR_1"/>
    <property type="match status" value="1"/>
</dbReference>
<dbReference type="Pfam" id="PF00440">
    <property type="entry name" value="TetR_N"/>
    <property type="match status" value="1"/>
</dbReference>
<dbReference type="PRINTS" id="PR00455">
    <property type="entry name" value="HTHTETR"/>
</dbReference>